<name>A0ACA9N2Z2_9GLOM</name>
<evidence type="ECO:0000313" key="2">
    <source>
        <dbReference type="Proteomes" id="UP000789702"/>
    </source>
</evidence>
<dbReference type="Proteomes" id="UP000789702">
    <property type="component" value="Unassembled WGS sequence"/>
</dbReference>
<sequence>MDESSNVNELKKLARHLTIVYVNCCIFCFSTTSGIQASFYLTNVLIAYLPPFLSLFWFISIIIVIKTSNSKLRFSLVIVW</sequence>
<evidence type="ECO:0000313" key="1">
    <source>
        <dbReference type="EMBL" id="CAG8630630.1"/>
    </source>
</evidence>
<comment type="caution">
    <text evidence="1">The sequence shown here is derived from an EMBL/GenBank/DDBJ whole genome shotgun (WGS) entry which is preliminary data.</text>
</comment>
<proteinExistence type="predicted"/>
<protein>
    <submittedName>
        <fullName evidence="1">5033_t:CDS:1</fullName>
    </submittedName>
</protein>
<reference evidence="1" key="1">
    <citation type="submission" date="2021-06" db="EMBL/GenBank/DDBJ databases">
        <authorList>
            <person name="Kallberg Y."/>
            <person name="Tangrot J."/>
            <person name="Rosling A."/>
        </authorList>
    </citation>
    <scope>NUCLEOTIDE SEQUENCE</scope>
    <source>
        <strain evidence="1">IL203A</strain>
    </source>
</reference>
<organism evidence="1 2">
    <name type="scientific">Dentiscutata heterogama</name>
    <dbReference type="NCBI Taxonomy" id="1316150"/>
    <lineage>
        <taxon>Eukaryota</taxon>
        <taxon>Fungi</taxon>
        <taxon>Fungi incertae sedis</taxon>
        <taxon>Mucoromycota</taxon>
        <taxon>Glomeromycotina</taxon>
        <taxon>Glomeromycetes</taxon>
        <taxon>Diversisporales</taxon>
        <taxon>Gigasporaceae</taxon>
        <taxon>Dentiscutata</taxon>
    </lineage>
</organism>
<gene>
    <name evidence="1" type="ORF">DHETER_LOCUS8386</name>
</gene>
<keyword evidence="2" id="KW-1185">Reference proteome</keyword>
<dbReference type="EMBL" id="CAJVPU010013230">
    <property type="protein sequence ID" value="CAG8630630.1"/>
    <property type="molecule type" value="Genomic_DNA"/>
</dbReference>
<accession>A0ACA9N2Z2</accession>
<feature type="non-terminal residue" evidence="1">
    <location>
        <position position="80"/>
    </location>
</feature>